<evidence type="ECO:0000313" key="5">
    <source>
        <dbReference type="Proteomes" id="UP000237068"/>
    </source>
</evidence>
<evidence type="ECO:0000259" key="3">
    <source>
        <dbReference type="PROSITE" id="PS51898"/>
    </source>
</evidence>
<keyword evidence="2" id="KW-0233">DNA recombination</keyword>
<sequence>MGQSGLMAIQQLPDGRWRVDVEPVKGKRFRKTLKTKAEAMRFEATCRAKCSDSNDWAPRPKDKRKLSELVELWFDLHGVSLSDGVRRVAILRACAKAMGDPIARMVDGAKVAATRARWMSAGVTGKTANNRLGYLKAVYNELHKLDVIDYPCPFTRIRPVRLQERPLAYLTKPQISELLDALQARTTSPHPAMVARICLATGARWGEAQALRPERIRGNALVFANTKSKRVRMVPVTPELVAAIKKHWQTYGPFTNCIGVFRLVLLSTSIKPPRGQASHILRHTFAAHFIMGGGHIVTLKEILGHASLNMTMRYAHLAPEHLHDAIRLGPLAGITLPLASQ</sequence>
<dbReference type="CDD" id="cd00796">
    <property type="entry name" value="INT_Rci_Hp1_C"/>
    <property type="match status" value="1"/>
</dbReference>
<dbReference type="InterPro" id="IPR050090">
    <property type="entry name" value="Tyrosine_recombinase_XerCD"/>
</dbReference>
<organism evidence="4 5">
    <name type="scientific">Stutzerimonas stutzeri</name>
    <name type="common">Pseudomonas stutzeri</name>
    <dbReference type="NCBI Taxonomy" id="316"/>
    <lineage>
        <taxon>Bacteria</taxon>
        <taxon>Pseudomonadati</taxon>
        <taxon>Pseudomonadota</taxon>
        <taxon>Gammaproteobacteria</taxon>
        <taxon>Pseudomonadales</taxon>
        <taxon>Pseudomonadaceae</taxon>
        <taxon>Stutzerimonas</taxon>
    </lineage>
</organism>
<keyword evidence="1" id="KW-0229">DNA integration</keyword>
<dbReference type="InterPro" id="IPR011010">
    <property type="entry name" value="DNA_brk_join_enz"/>
</dbReference>
<name>A0A2S4ASY1_STUST</name>
<evidence type="ECO:0000256" key="1">
    <source>
        <dbReference type="ARBA" id="ARBA00022908"/>
    </source>
</evidence>
<accession>A0A2S4ASY1</accession>
<dbReference type="InterPro" id="IPR002104">
    <property type="entry name" value="Integrase_catalytic"/>
</dbReference>
<dbReference type="GO" id="GO:0003677">
    <property type="term" value="F:DNA binding"/>
    <property type="evidence" value="ECO:0007669"/>
    <property type="project" value="InterPro"/>
</dbReference>
<dbReference type="PANTHER" id="PTHR30349:SF93">
    <property type="entry name" value="FELS-2 PROPHAGE PROTEIN"/>
    <property type="match status" value="1"/>
</dbReference>
<evidence type="ECO:0000256" key="2">
    <source>
        <dbReference type="ARBA" id="ARBA00023172"/>
    </source>
</evidence>
<dbReference type="EMBL" id="PPXG01000002">
    <property type="protein sequence ID" value="POH84137.1"/>
    <property type="molecule type" value="Genomic_DNA"/>
</dbReference>
<evidence type="ECO:0000313" key="4">
    <source>
        <dbReference type="EMBL" id="POH84137.1"/>
    </source>
</evidence>
<dbReference type="Pfam" id="PF24624">
    <property type="entry name" value="Int_N"/>
    <property type="match status" value="1"/>
</dbReference>
<dbReference type="SUPFAM" id="SSF56349">
    <property type="entry name" value="DNA breaking-rejoining enzymes"/>
    <property type="match status" value="1"/>
</dbReference>
<dbReference type="InterPro" id="IPR013762">
    <property type="entry name" value="Integrase-like_cat_sf"/>
</dbReference>
<dbReference type="PANTHER" id="PTHR30349">
    <property type="entry name" value="PHAGE INTEGRASE-RELATED"/>
    <property type="match status" value="1"/>
</dbReference>
<comment type="caution">
    <text evidence="4">The sequence shown here is derived from an EMBL/GenBank/DDBJ whole genome shotgun (WGS) entry which is preliminary data.</text>
</comment>
<reference evidence="4 5" key="1">
    <citation type="submission" date="2018-01" db="EMBL/GenBank/DDBJ databases">
        <title>Denitrification phenotypes of diverse strains of Pseudomonas stutzeri.</title>
        <authorList>
            <person name="Milligan D.A."/>
            <person name="Bergaust L."/>
            <person name="Bakken L.R."/>
            <person name="Frostegard A."/>
        </authorList>
    </citation>
    <scope>NUCLEOTIDE SEQUENCE [LARGE SCALE GENOMIC DNA]</scope>
    <source>
        <strain evidence="4 5">24a13</strain>
    </source>
</reference>
<dbReference type="AlphaFoldDB" id="A0A2S4ASY1"/>
<dbReference type="GO" id="GO:0015074">
    <property type="term" value="P:DNA integration"/>
    <property type="evidence" value="ECO:0007669"/>
    <property type="project" value="UniProtKB-KW"/>
</dbReference>
<dbReference type="GO" id="GO:0006310">
    <property type="term" value="P:DNA recombination"/>
    <property type="evidence" value="ECO:0007669"/>
    <property type="project" value="UniProtKB-KW"/>
</dbReference>
<protein>
    <submittedName>
        <fullName evidence="4">Integrase</fullName>
    </submittedName>
</protein>
<proteinExistence type="predicted"/>
<dbReference type="PROSITE" id="PS51898">
    <property type="entry name" value="TYR_RECOMBINASE"/>
    <property type="match status" value="1"/>
</dbReference>
<feature type="domain" description="Tyr recombinase" evidence="3">
    <location>
        <begin position="165"/>
        <end position="327"/>
    </location>
</feature>
<dbReference type="InterPro" id="IPR057084">
    <property type="entry name" value="Int_N"/>
</dbReference>
<dbReference type="Gene3D" id="1.10.443.10">
    <property type="entry name" value="Intergrase catalytic core"/>
    <property type="match status" value="1"/>
</dbReference>
<dbReference type="Proteomes" id="UP000237068">
    <property type="component" value="Unassembled WGS sequence"/>
</dbReference>
<dbReference type="OrthoDB" id="9057547at2"/>
<dbReference type="Pfam" id="PF00589">
    <property type="entry name" value="Phage_integrase"/>
    <property type="match status" value="1"/>
</dbReference>
<gene>
    <name evidence="4" type="ORF">CXK91_06100</name>
</gene>